<protein>
    <submittedName>
        <fullName evidence="4">Helix-turn-helix transcriptional regulator</fullName>
    </submittedName>
</protein>
<proteinExistence type="predicted"/>
<evidence type="ECO:0000259" key="3">
    <source>
        <dbReference type="PROSITE" id="PS50943"/>
    </source>
</evidence>
<organism evidence="4 5">
    <name type="scientific">Winogradskyella echinorum</name>
    <dbReference type="NCBI Taxonomy" id="538189"/>
    <lineage>
        <taxon>Bacteria</taxon>
        <taxon>Pseudomonadati</taxon>
        <taxon>Bacteroidota</taxon>
        <taxon>Flavobacteriia</taxon>
        <taxon>Flavobacteriales</taxon>
        <taxon>Flavobacteriaceae</taxon>
        <taxon>Winogradskyella</taxon>
    </lineage>
</organism>
<evidence type="ECO:0000256" key="2">
    <source>
        <dbReference type="SAM" id="Phobius"/>
    </source>
</evidence>
<dbReference type="PANTHER" id="PTHR46797">
    <property type="entry name" value="HTH-TYPE TRANSCRIPTIONAL REGULATOR"/>
    <property type="match status" value="1"/>
</dbReference>
<feature type="transmembrane region" description="Helical" evidence="2">
    <location>
        <begin position="114"/>
        <end position="136"/>
    </location>
</feature>
<reference evidence="4 5" key="1">
    <citation type="submission" date="2020-08" db="EMBL/GenBank/DDBJ databases">
        <title>Winogradskyella ouciana sp. nov., isolated from the hadal seawater of the Mariana Trench.</title>
        <authorList>
            <person name="He X."/>
        </authorList>
    </citation>
    <scope>NUCLEOTIDE SEQUENCE [LARGE SCALE GENOMIC DNA]</scope>
    <source>
        <strain evidence="4 5">KCTC 22026</strain>
    </source>
</reference>
<dbReference type="InterPro" id="IPR001387">
    <property type="entry name" value="Cro/C1-type_HTH"/>
</dbReference>
<dbReference type="SUPFAM" id="SSF47413">
    <property type="entry name" value="lambda repressor-like DNA-binding domains"/>
    <property type="match status" value="1"/>
</dbReference>
<sequence length="142" mass="15936">MRKIEFSNAVKKIRTEKGLSQEDLSEKSELSLRTIQRLENGKSEPRGDTLKRLTNALELPANYFNNILFENKSNKKSFKTPWFILGFLIIGGSSGFILSLILASTGIIPYNEFSLPFVIAITIFFTGIGVITGNIIEKKYGK</sequence>
<dbReference type="Proteomes" id="UP000607435">
    <property type="component" value="Unassembled WGS sequence"/>
</dbReference>
<dbReference type="PANTHER" id="PTHR46797:SF1">
    <property type="entry name" value="METHYLPHOSPHONATE SYNTHASE"/>
    <property type="match status" value="1"/>
</dbReference>
<comment type="caution">
    <text evidence="4">The sequence shown here is derived from an EMBL/GenBank/DDBJ whole genome shotgun (WGS) entry which is preliminary data.</text>
</comment>
<dbReference type="RefSeq" id="WP_186846599.1">
    <property type="nucleotide sequence ID" value="NZ_JACOME010000004.1"/>
</dbReference>
<keyword evidence="2" id="KW-0472">Membrane</keyword>
<dbReference type="EMBL" id="JACOME010000004">
    <property type="protein sequence ID" value="MBC3847483.1"/>
    <property type="molecule type" value="Genomic_DNA"/>
</dbReference>
<keyword evidence="5" id="KW-1185">Reference proteome</keyword>
<keyword evidence="2" id="KW-1133">Transmembrane helix</keyword>
<accession>A0ABR6Y417</accession>
<keyword evidence="1" id="KW-0238">DNA-binding</keyword>
<dbReference type="SMART" id="SM00530">
    <property type="entry name" value="HTH_XRE"/>
    <property type="match status" value="1"/>
</dbReference>
<evidence type="ECO:0000313" key="4">
    <source>
        <dbReference type="EMBL" id="MBC3847483.1"/>
    </source>
</evidence>
<dbReference type="Pfam" id="PF01381">
    <property type="entry name" value="HTH_3"/>
    <property type="match status" value="1"/>
</dbReference>
<keyword evidence="2" id="KW-0812">Transmembrane</keyword>
<evidence type="ECO:0000256" key="1">
    <source>
        <dbReference type="ARBA" id="ARBA00023125"/>
    </source>
</evidence>
<dbReference type="CDD" id="cd00093">
    <property type="entry name" value="HTH_XRE"/>
    <property type="match status" value="1"/>
</dbReference>
<dbReference type="Gene3D" id="1.10.260.40">
    <property type="entry name" value="lambda repressor-like DNA-binding domains"/>
    <property type="match status" value="1"/>
</dbReference>
<name>A0ABR6Y417_9FLAO</name>
<dbReference type="InterPro" id="IPR010982">
    <property type="entry name" value="Lambda_DNA-bd_dom_sf"/>
</dbReference>
<gene>
    <name evidence="4" type="ORF">H6H04_13890</name>
</gene>
<dbReference type="InterPro" id="IPR050807">
    <property type="entry name" value="TransReg_Diox_bact_type"/>
</dbReference>
<feature type="domain" description="HTH cro/C1-type" evidence="3">
    <location>
        <begin position="10"/>
        <end position="64"/>
    </location>
</feature>
<dbReference type="PROSITE" id="PS50943">
    <property type="entry name" value="HTH_CROC1"/>
    <property type="match status" value="1"/>
</dbReference>
<evidence type="ECO:0000313" key="5">
    <source>
        <dbReference type="Proteomes" id="UP000607435"/>
    </source>
</evidence>
<feature type="transmembrane region" description="Helical" evidence="2">
    <location>
        <begin position="82"/>
        <end position="108"/>
    </location>
</feature>